<dbReference type="Proteomes" id="UP000280298">
    <property type="component" value="Chromosome"/>
</dbReference>
<feature type="transmembrane region" description="Helical" evidence="1">
    <location>
        <begin position="39"/>
        <end position="57"/>
    </location>
</feature>
<gene>
    <name evidence="2" type="ORF">EJ357_23815</name>
</gene>
<dbReference type="AlphaFoldDB" id="A0A3Q9F1F1"/>
<dbReference type="EMBL" id="CP034539">
    <property type="protein sequence ID" value="AZQ40547.1"/>
    <property type="molecule type" value="Genomic_DNA"/>
</dbReference>
<proteinExistence type="predicted"/>
<feature type="transmembrane region" description="Helical" evidence="1">
    <location>
        <begin position="93"/>
        <end position="116"/>
    </location>
</feature>
<dbReference type="OrthoDB" id="4233344at2"/>
<feature type="transmembrane region" description="Helical" evidence="1">
    <location>
        <begin position="69"/>
        <end position="87"/>
    </location>
</feature>
<protein>
    <recommendedName>
        <fullName evidence="4">Integral membrane protein</fullName>
    </recommendedName>
</protein>
<name>A0A3Q9F1F1_9ACTN</name>
<evidence type="ECO:0000256" key="1">
    <source>
        <dbReference type="SAM" id="Phobius"/>
    </source>
</evidence>
<keyword evidence="3" id="KW-1185">Reference proteome</keyword>
<keyword evidence="1" id="KW-0812">Transmembrane</keyword>
<evidence type="ECO:0008006" key="4">
    <source>
        <dbReference type="Google" id="ProtNLM"/>
    </source>
</evidence>
<organism evidence="2 3">
    <name type="scientific">Streptomyces cyaneochromogenes</name>
    <dbReference type="NCBI Taxonomy" id="2496836"/>
    <lineage>
        <taxon>Bacteria</taxon>
        <taxon>Bacillati</taxon>
        <taxon>Actinomycetota</taxon>
        <taxon>Actinomycetes</taxon>
        <taxon>Kitasatosporales</taxon>
        <taxon>Streptomycetaceae</taxon>
        <taxon>Streptomyces</taxon>
    </lineage>
</organism>
<dbReference type="SUPFAM" id="SSF103473">
    <property type="entry name" value="MFS general substrate transporter"/>
    <property type="match status" value="1"/>
</dbReference>
<accession>A0A3Q9F1F1</accession>
<evidence type="ECO:0000313" key="3">
    <source>
        <dbReference type="Proteomes" id="UP000280298"/>
    </source>
</evidence>
<feature type="transmembrane region" description="Helical" evidence="1">
    <location>
        <begin position="9"/>
        <end position="27"/>
    </location>
</feature>
<sequence length="127" mass="14266">MFSERTHRIASVAVPVVLGLVYGYWAAANQRSGGEITGWNLLFGFVTAFAFMVLYVGIRALAPHMRRELHAILWASFTGGAFGFLYSLTDKSIVRSVLMGLVVGAVWFAVLFYRYYTHEDAEGHRIR</sequence>
<reference evidence="2 3" key="1">
    <citation type="journal article" date="2019" name="Int. J. Syst. Evol. Microbiol.">
        <title>Streptomyces cyaneochromogenes sp. nov., a blue pigment-producing actinomycete from manganese-contaminated soil.</title>
        <authorList>
            <person name="Tang X."/>
            <person name="Zhao J."/>
            <person name="Li K."/>
            <person name="Chen Z."/>
            <person name="Sun Y."/>
            <person name="Gao J."/>
        </authorList>
    </citation>
    <scope>NUCLEOTIDE SEQUENCE [LARGE SCALE GENOMIC DNA]</scope>
    <source>
        <strain evidence="2 3">MK-45</strain>
    </source>
</reference>
<keyword evidence="1" id="KW-1133">Transmembrane helix</keyword>
<evidence type="ECO:0000313" key="2">
    <source>
        <dbReference type="EMBL" id="AZQ40547.1"/>
    </source>
</evidence>
<dbReference type="InterPro" id="IPR036259">
    <property type="entry name" value="MFS_trans_sf"/>
</dbReference>
<keyword evidence="1" id="KW-0472">Membrane</keyword>
<dbReference type="KEGG" id="scya:EJ357_23815"/>